<feature type="transmembrane region" description="Helical" evidence="1">
    <location>
        <begin position="110"/>
        <end position="130"/>
    </location>
</feature>
<keyword evidence="1" id="KW-1133">Transmembrane helix</keyword>
<gene>
    <name evidence="2" type="ORF">Ataiwa_25810</name>
</gene>
<reference evidence="2 3" key="1">
    <citation type="submission" date="2023-08" db="EMBL/GenBank/DDBJ databases">
        <title>Draft genome sequence of Algoriphagus taiwanensis.</title>
        <authorList>
            <person name="Takatani N."/>
            <person name="Hosokawa M."/>
            <person name="Sawabe T."/>
        </authorList>
    </citation>
    <scope>NUCLEOTIDE SEQUENCE [LARGE SCALE GENOMIC DNA]</scope>
    <source>
        <strain evidence="2 3">JCM 19755</strain>
    </source>
</reference>
<evidence type="ECO:0008006" key="4">
    <source>
        <dbReference type="Google" id="ProtNLM"/>
    </source>
</evidence>
<accession>A0ABQ6Q292</accession>
<dbReference type="EMBL" id="BTPE01000008">
    <property type="protein sequence ID" value="GMQ34309.1"/>
    <property type="molecule type" value="Genomic_DNA"/>
</dbReference>
<keyword evidence="1" id="KW-0812">Transmembrane</keyword>
<comment type="caution">
    <text evidence="2">The sequence shown here is derived from an EMBL/GenBank/DDBJ whole genome shotgun (WGS) entry which is preliminary data.</text>
</comment>
<dbReference type="RefSeq" id="WP_338229132.1">
    <property type="nucleotide sequence ID" value="NZ_BTPE01000008.1"/>
</dbReference>
<name>A0ABQ6Q292_9BACT</name>
<dbReference type="Proteomes" id="UP001307705">
    <property type="component" value="Unassembled WGS sequence"/>
</dbReference>
<evidence type="ECO:0000256" key="1">
    <source>
        <dbReference type="SAM" id="Phobius"/>
    </source>
</evidence>
<sequence>MKIPWGKVLLVAIGGLFTLYSALIFALNVAGISTEARLTSYRQEYGERDETIRNQYTYLFSYEFEVEGKTYFGNGQRVAGPGHLKLSGDEKIRIRYLPIWPYLNQAEDKGFDWVAVLYLAIGLGLSTLGFRKEKSGND</sequence>
<protein>
    <recommendedName>
        <fullName evidence="4">DUF3592 domain-containing protein</fullName>
    </recommendedName>
</protein>
<evidence type="ECO:0000313" key="3">
    <source>
        <dbReference type="Proteomes" id="UP001307705"/>
    </source>
</evidence>
<organism evidence="2 3">
    <name type="scientific">Algoriphagus taiwanensis</name>
    <dbReference type="NCBI Taxonomy" id="1445656"/>
    <lineage>
        <taxon>Bacteria</taxon>
        <taxon>Pseudomonadati</taxon>
        <taxon>Bacteroidota</taxon>
        <taxon>Cytophagia</taxon>
        <taxon>Cytophagales</taxon>
        <taxon>Cyclobacteriaceae</taxon>
        <taxon>Algoriphagus</taxon>
    </lineage>
</organism>
<keyword evidence="1" id="KW-0472">Membrane</keyword>
<evidence type="ECO:0000313" key="2">
    <source>
        <dbReference type="EMBL" id="GMQ34309.1"/>
    </source>
</evidence>
<keyword evidence="3" id="KW-1185">Reference proteome</keyword>
<proteinExistence type="predicted"/>